<reference evidence="2" key="1">
    <citation type="journal article" date="2019" name="MBio">
        <title>Virus Genomes from Deep Sea Sediments Expand the Ocean Megavirome and Support Independent Origins of Viral Gigantism.</title>
        <authorList>
            <person name="Backstrom D."/>
            <person name="Yutin N."/>
            <person name="Jorgensen S.L."/>
            <person name="Dharamshi J."/>
            <person name="Homa F."/>
            <person name="Zaremba-Niedwiedzka K."/>
            <person name="Spang A."/>
            <person name="Wolf Y.I."/>
            <person name="Koonin E.V."/>
            <person name="Ettema T.J."/>
        </authorList>
    </citation>
    <scope>NUCLEOTIDE SEQUENCE</scope>
</reference>
<gene>
    <name evidence="2" type="ORF">LCPAC001_00820</name>
</gene>
<name>A0A481Z1I7_9VIRU</name>
<accession>A0A481Z1I7</accession>
<dbReference type="EMBL" id="MK500428">
    <property type="protein sequence ID" value="QBK89572.1"/>
    <property type="molecule type" value="Genomic_DNA"/>
</dbReference>
<evidence type="ECO:0000313" key="2">
    <source>
        <dbReference type="EMBL" id="QBK89572.1"/>
    </source>
</evidence>
<sequence>MADNLETYIIDGIKNMFLMPMIKYLKESKGVDLNEEDIKSIYGSNLNFIGMNGLSSNNSSRSSSPRVKQKKKPIDTNDLCVYIHKKRAKTGKRCIKVAKVHGYCTQHKNTIEGKEHIEKMEQKNDREQIKPPNYVEPKVNTPKVNTPKVNTPKVNTPKVNTPKVNTPKVNTPKVNTPKVKSIVPSDPEDLQKELNDDKKGEVYMLCDYVIDNECVQLYIRPDKKHIIEIKLSEEDQVHKIIWYYKYEKGKWSIPSENEINGIDAVDENYVKYSDYSKLEPEKHRNNIKSKLDFESLGYSIKELGKELGLV</sequence>
<organism evidence="2">
    <name type="scientific">Pithovirus LCPAC001</name>
    <dbReference type="NCBI Taxonomy" id="2506585"/>
    <lineage>
        <taxon>Viruses</taxon>
        <taxon>Pithoviruses</taxon>
    </lineage>
</organism>
<feature type="compositionally biased region" description="Polar residues" evidence="1">
    <location>
        <begin position="142"/>
        <end position="174"/>
    </location>
</feature>
<proteinExistence type="predicted"/>
<protein>
    <submittedName>
        <fullName evidence="2">Uncharacterized protein</fullName>
    </submittedName>
</protein>
<feature type="region of interest" description="Disordered" evidence="1">
    <location>
        <begin position="123"/>
        <end position="193"/>
    </location>
</feature>
<evidence type="ECO:0000256" key="1">
    <source>
        <dbReference type="SAM" id="MobiDB-lite"/>
    </source>
</evidence>